<evidence type="ECO:0000313" key="3">
    <source>
        <dbReference type="Proteomes" id="UP000660262"/>
    </source>
</evidence>
<dbReference type="AlphaFoldDB" id="A0A830HG40"/>
<feature type="transmembrane region" description="Helical" evidence="1">
    <location>
        <begin position="81"/>
        <end position="100"/>
    </location>
</feature>
<dbReference type="Proteomes" id="UP000660262">
    <property type="component" value="Unassembled WGS sequence"/>
</dbReference>
<feature type="transmembrane region" description="Helical" evidence="1">
    <location>
        <begin position="7"/>
        <end position="27"/>
    </location>
</feature>
<protein>
    <submittedName>
        <fullName evidence="2">Uncharacterized protein</fullName>
    </submittedName>
</protein>
<dbReference type="EMBL" id="BNJQ01000011">
    <property type="protein sequence ID" value="GHP05712.1"/>
    <property type="molecule type" value="Genomic_DNA"/>
</dbReference>
<organism evidence="2 3">
    <name type="scientific">Pycnococcus provasolii</name>
    <dbReference type="NCBI Taxonomy" id="41880"/>
    <lineage>
        <taxon>Eukaryota</taxon>
        <taxon>Viridiplantae</taxon>
        <taxon>Chlorophyta</taxon>
        <taxon>Pseudoscourfieldiophyceae</taxon>
        <taxon>Pseudoscourfieldiales</taxon>
        <taxon>Pycnococcaceae</taxon>
        <taxon>Pycnococcus</taxon>
    </lineage>
</organism>
<comment type="caution">
    <text evidence="2">The sequence shown here is derived from an EMBL/GenBank/DDBJ whole genome shotgun (WGS) entry which is preliminary data.</text>
</comment>
<keyword evidence="1" id="KW-0812">Transmembrane</keyword>
<sequence length="147" mass="16292">MGFFTNALCLGMACVYSFFGITLAISMRDFWGPNSPGATYWNVADASGQWFARTLGIWMTAVTTSPWWAGVDKHALKKVYLPLNLLFMPMFIQCAFYMGKDTAPPKTNILPINMWITQVPVGGLLLISNLLAMRESAAKASSGRKRK</sequence>
<reference evidence="2" key="1">
    <citation type="submission" date="2020-10" db="EMBL/GenBank/DDBJ databases">
        <title>Unveiling of a novel bifunctional photoreceptor, Dualchrome1, isolated from a cosmopolitan green alga.</title>
        <authorList>
            <person name="Suzuki S."/>
            <person name="Kawachi M."/>
        </authorList>
    </citation>
    <scope>NUCLEOTIDE SEQUENCE</scope>
    <source>
        <strain evidence="2">NIES 2893</strain>
    </source>
</reference>
<evidence type="ECO:0000256" key="1">
    <source>
        <dbReference type="SAM" id="Phobius"/>
    </source>
</evidence>
<gene>
    <name evidence="2" type="ORF">PPROV_000446200</name>
</gene>
<dbReference type="OrthoDB" id="10418720at2759"/>
<name>A0A830HG40_9CHLO</name>
<proteinExistence type="predicted"/>
<accession>A0A830HG40</accession>
<keyword evidence="1" id="KW-0472">Membrane</keyword>
<evidence type="ECO:0000313" key="2">
    <source>
        <dbReference type="EMBL" id="GHP05712.1"/>
    </source>
</evidence>
<keyword evidence="3" id="KW-1185">Reference proteome</keyword>
<keyword evidence="1" id="KW-1133">Transmembrane helix</keyword>
<feature type="transmembrane region" description="Helical" evidence="1">
    <location>
        <begin position="50"/>
        <end position="69"/>
    </location>
</feature>
<feature type="transmembrane region" description="Helical" evidence="1">
    <location>
        <begin position="112"/>
        <end position="132"/>
    </location>
</feature>